<evidence type="ECO:0000313" key="2">
    <source>
        <dbReference type="Proteomes" id="UP001607302"/>
    </source>
</evidence>
<dbReference type="Proteomes" id="UP001607302">
    <property type="component" value="Unassembled WGS sequence"/>
</dbReference>
<name>A0ABD2AHD7_VESSQ</name>
<proteinExistence type="predicted"/>
<protein>
    <submittedName>
        <fullName evidence="1">Uncharacterized protein</fullName>
    </submittedName>
</protein>
<reference evidence="1 2" key="1">
    <citation type="journal article" date="2024" name="Ann. Entomol. Soc. Am.">
        <title>Genomic analyses of the southern and eastern yellowjacket wasps (Hymenoptera: Vespidae) reveal evolutionary signatures of social life.</title>
        <authorList>
            <person name="Catto M.A."/>
            <person name="Caine P.B."/>
            <person name="Orr S.E."/>
            <person name="Hunt B.G."/>
            <person name="Goodisman M.A.D."/>
        </authorList>
    </citation>
    <scope>NUCLEOTIDE SEQUENCE [LARGE SCALE GENOMIC DNA]</scope>
    <source>
        <strain evidence="1">233</strain>
        <tissue evidence="1">Head and thorax</tissue>
    </source>
</reference>
<sequence>MTKSNVLDGTIRLGNKILLIQLRDMIGYAALKRMLLKITIVKNLIESWIYLANQSCSLIFHAKSNFEVTINAVLDNLDF</sequence>
<organism evidence="1 2">
    <name type="scientific">Vespula squamosa</name>
    <name type="common">Southern yellow jacket</name>
    <name type="synonym">Wasp</name>
    <dbReference type="NCBI Taxonomy" id="30214"/>
    <lineage>
        <taxon>Eukaryota</taxon>
        <taxon>Metazoa</taxon>
        <taxon>Ecdysozoa</taxon>
        <taxon>Arthropoda</taxon>
        <taxon>Hexapoda</taxon>
        <taxon>Insecta</taxon>
        <taxon>Pterygota</taxon>
        <taxon>Neoptera</taxon>
        <taxon>Endopterygota</taxon>
        <taxon>Hymenoptera</taxon>
        <taxon>Apocrita</taxon>
        <taxon>Aculeata</taxon>
        <taxon>Vespoidea</taxon>
        <taxon>Vespidae</taxon>
        <taxon>Vespinae</taxon>
        <taxon>Vespula</taxon>
    </lineage>
</organism>
<dbReference type="EMBL" id="JAUDFV010000147">
    <property type="protein sequence ID" value="KAL2720033.1"/>
    <property type="molecule type" value="Genomic_DNA"/>
</dbReference>
<gene>
    <name evidence="1" type="ORF">V1478_010299</name>
</gene>
<comment type="caution">
    <text evidence="1">The sequence shown here is derived from an EMBL/GenBank/DDBJ whole genome shotgun (WGS) entry which is preliminary data.</text>
</comment>
<accession>A0ABD2AHD7</accession>
<evidence type="ECO:0000313" key="1">
    <source>
        <dbReference type="EMBL" id="KAL2720033.1"/>
    </source>
</evidence>
<dbReference type="AlphaFoldDB" id="A0ABD2AHD7"/>
<keyword evidence="2" id="KW-1185">Reference proteome</keyword>